<dbReference type="NCBIfam" id="TIGR02022">
    <property type="entry name" value="hutF"/>
    <property type="match status" value="1"/>
</dbReference>
<dbReference type="AlphaFoldDB" id="A0A839E095"/>
<dbReference type="SUPFAM" id="SSF51338">
    <property type="entry name" value="Composite domain of metallo-dependent hydrolases"/>
    <property type="match status" value="1"/>
</dbReference>
<gene>
    <name evidence="3" type="ORF">FHX42_002446</name>
</gene>
<dbReference type="Gene3D" id="2.30.40.10">
    <property type="entry name" value="Urease, subunit C, domain 1"/>
    <property type="match status" value="1"/>
</dbReference>
<dbReference type="GO" id="GO:0016810">
    <property type="term" value="F:hydrolase activity, acting on carbon-nitrogen (but not peptide) bonds"/>
    <property type="evidence" value="ECO:0007669"/>
    <property type="project" value="InterPro"/>
</dbReference>
<reference evidence="3 4" key="1">
    <citation type="submission" date="2020-07" db="EMBL/GenBank/DDBJ databases">
        <title>Sequencing the genomes of 1000 actinobacteria strains.</title>
        <authorList>
            <person name="Klenk H.-P."/>
        </authorList>
    </citation>
    <scope>NUCLEOTIDE SEQUENCE [LARGE SCALE GENOMIC DNA]</scope>
    <source>
        <strain evidence="3 4">DSM 45975</strain>
    </source>
</reference>
<dbReference type="InterPro" id="IPR050287">
    <property type="entry name" value="MTA/SAH_deaminase"/>
</dbReference>
<dbReference type="RefSeq" id="WP_182544334.1">
    <property type="nucleotide sequence ID" value="NZ_JACGWZ010000003.1"/>
</dbReference>
<keyword evidence="1" id="KW-0378">Hydrolase</keyword>
<dbReference type="Proteomes" id="UP000569329">
    <property type="component" value="Unassembled WGS sequence"/>
</dbReference>
<dbReference type="NCBIfam" id="NF006681">
    <property type="entry name" value="PRK09229.1-2"/>
    <property type="match status" value="1"/>
</dbReference>
<sequence length="438" mass="46300">MTSYWCEYAWLPEGPARRVLIDVDDGVITGVAGDQDPPERARRLYGLTLPGMANVHSHAFHRALRGRTGGGRGTFWTWREQMYDVAARLDPDSYYRLALGTYAEMALAGITCVGEFHYLHHASDGARYDEPNAMSAALVRAASEVGIRLTLLDACYLDGGFGKPVEGVQRRFADADVDDWLSRVDGYAVDSSRVRSAAALHSVRAVPVEAIGRVADFAGDNEVPLHVHLSEQRGENEACLAAHGRTPTQLLDEHGALGEGTTAVHATHPAAEDVARLGGSRTGVCLCPTTEADLADGIGPADALSVAGSPLSLGSDGQSVIDPFAEARAVESSMRLATQLRGHFSGAELLGMATSAGHRALGWPDAGGIDVGARGDLVTLDLTTPRMAGVPVSAAATVATASDVREVICDGRWIVHEGVHRAVPDSASRLRDAIGEVL</sequence>
<evidence type="ECO:0000313" key="4">
    <source>
        <dbReference type="Proteomes" id="UP000569329"/>
    </source>
</evidence>
<accession>A0A839E095</accession>
<dbReference type="InterPro" id="IPR011059">
    <property type="entry name" value="Metal-dep_hydrolase_composite"/>
</dbReference>
<evidence type="ECO:0000259" key="2">
    <source>
        <dbReference type="Pfam" id="PF01979"/>
    </source>
</evidence>
<dbReference type="SUPFAM" id="SSF51556">
    <property type="entry name" value="Metallo-dependent hydrolases"/>
    <property type="match status" value="1"/>
</dbReference>
<protein>
    <submittedName>
        <fullName evidence="3">Formiminoglutamate deiminase</fullName>
    </submittedName>
</protein>
<evidence type="ECO:0000313" key="3">
    <source>
        <dbReference type="EMBL" id="MBA8825095.1"/>
    </source>
</evidence>
<name>A0A839E095_9PSEU</name>
<comment type="caution">
    <text evidence="3">The sequence shown here is derived from an EMBL/GenBank/DDBJ whole genome shotgun (WGS) entry which is preliminary data.</text>
</comment>
<dbReference type="InterPro" id="IPR010252">
    <property type="entry name" value="HutF"/>
</dbReference>
<proteinExistence type="predicted"/>
<dbReference type="Gene3D" id="3.20.20.140">
    <property type="entry name" value="Metal-dependent hydrolases"/>
    <property type="match status" value="1"/>
</dbReference>
<dbReference type="PANTHER" id="PTHR43794:SF11">
    <property type="entry name" value="AMIDOHYDROLASE-RELATED DOMAIN-CONTAINING PROTEIN"/>
    <property type="match status" value="1"/>
</dbReference>
<organism evidence="3 4">
    <name type="scientific">Halosaccharopolyspora lacisalsi</name>
    <dbReference type="NCBI Taxonomy" id="1000566"/>
    <lineage>
        <taxon>Bacteria</taxon>
        <taxon>Bacillati</taxon>
        <taxon>Actinomycetota</taxon>
        <taxon>Actinomycetes</taxon>
        <taxon>Pseudonocardiales</taxon>
        <taxon>Pseudonocardiaceae</taxon>
        <taxon>Halosaccharopolyspora</taxon>
    </lineage>
</organism>
<evidence type="ECO:0000256" key="1">
    <source>
        <dbReference type="ARBA" id="ARBA00022801"/>
    </source>
</evidence>
<dbReference type="Pfam" id="PF01979">
    <property type="entry name" value="Amidohydro_1"/>
    <property type="match status" value="1"/>
</dbReference>
<feature type="domain" description="Amidohydrolase-related" evidence="2">
    <location>
        <begin position="49"/>
        <end position="413"/>
    </location>
</feature>
<dbReference type="InterPro" id="IPR006680">
    <property type="entry name" value="Amidohydro-rel"/>
</dbReference>
<dbReference type="InterPro" id="IPR032466">
    <property type="entry name" value="Metal_Hydrolase"/>
</dbReference>
<dbReference type="EMBL" id="JACGWZ010000003">
    <property type="protein sequence ID" value="MBA8825095.1"/>
    <property type="molecule type" value="Genomic_DNA"/>
</dbReference>
<dbReference type="PANTHER" id="PTHR43794">
    <property type="entry name" value="AMINOHYDROLASE SSNA-RELATED"/>
    <property type="match status" value="1"/>
</dbReference>
<keyword evidence="4" id="KW-1185">Reference proteome</keyword>